<evidence type="ECO:0000256" key="1">
    <source>
        <dbReference type="SAM" id="MobiDB-lite"/>
    </source>
</evidence>
<protein>
    <submittedName>
        <fullName evidence="2">Pancreatic trypsin inhibitor</fullName>
    </submittedName>
</protein>
<feature type="region of interest" description="Disordered" evidence="1">
    <location>
        <begin position="32"/>
        <end position="78"/>
    </location>
</feature>
<organism evidence="2">
    <name type="scientific">Rhipicephalus zambeziensis</name>
    <dbReference type="NCBI Taxonomy" id="60191"/>
    <lineage>
        <taxon>Eukaryota</taxon>
        <taxon>Metazoa</taxon>
        <taxon>Ecdysozoa</taxon>
        <taxon>Arthropoda</taxon>
        <taxon>Chelicerata</taxon>
        <taxon>Arachnida</taxon>
        <taxon>Acari</taxon>
        <taxon>Parasitiformes</taxon>
        <taxon>Ixodida</taxon>
        <taxon>Ixodoidea</taxon>
        <taxon>Ixodidae</taxon>
        <taxon>Rhipicephalinae</taxon>
        <taxon>Rhipicephalus</taxon>
        <taxon>Rhipicephalus</taxon>
    </lineage>
</organism>
<proteinExistence type="predicted"/>
<dbReference type="SUPFAM" id="SSF57362">
    <property type="entry name" value="BPTI-like"/>
    <property type="match status" value="1"/>
</dbReference>
<dbReference type="AlphaFoldDB" id="A0A224YCE7"/>
<accession>A0A224YCE7</accession>
<reference evidence="2" key="1">
    <citation type="journal article" date="2017" name="Parasit. Vectors">
        <title>Sialotranscriptomics of Rhipicephalus zambeziensis reveals intricate expression profiles of secretory proteins and suggests tight temporal transcriptional regulation during blood-feeding.</title>
        <authorList>
            <person name="de Castro M.H."/>
            <person name="de Klerk D."/>
            <person name="Pienaar R."/>
            <person name="Rees D.J.G."/>
            <person name="Mans B.J."/>
        </authorList>
    </citation>
    <scope>NUCLEOTIDE SEQUENCE</scope>
    <source>
        <tissue evidence="2">Salivary glands</tissue>
    </source>
</reference>
<evidence type="ECO:0000313" key="2">
    <source>
        <dbReference type="EMBL" id="MAA11634.1"/>
    </source>
</evidence>
<dbReference type="GO" id="GO:0004867">
    <property type="term" value="F:serine-type endopeptidase inhibitor activity"/>
    <property type="evidence" value="ECO:0007669"/>
    <property type="project" value="InterPro"/>
</dbReference>
<dbReference type="EMBL" id="GFPF01000488">
    <property type="protein sequence ID" value="MAA11634.1"/>
    <property type="molecule type" value="Transcribed_RNA"/>
</dbReference>
<sequence>MKFSNLELKFLLATAVTYFVLFLVTAADNEAGSTKSSWSSPAVRHDARRPMTLENHEPATYPTPGRWPTDVQPPSGRTLIGTKGRPGAYYEEGNYASSRKTLFGKGNRWRGPRCAVEPPSEECTGGITMWYYDPENKTCAAHEVGNCFRLGFFFCRVCVASCMGIFWRHQEIQDICQLAD</sequence>
<dbReference type="InterPro" id="IPR036880">
    <property type="entry name" value="Kunitz_BPTI_sf"/>
</dbReference>
<name>A0A224YCE7_9ACAR</name>
<feature type="compositionally biased region" description="Basic and acidic residues" evidence="1">
    <location>
        <begin position="43"/>
        <end position="57"/>
    </location>
</feature>